<sequence length="402" mass="45040">MRFFYLTLLSMVWPLHLAAQTPDSATSVSASVPPAPGIKKNSRFGPRPGSKPSFMPAPVVFYQQETGFAAGVAVVPVWRFGTDTLVRKSNARLIAWYSQQKQSTVQLIHTVFTPGEEFFFSGELTRYNQKLFYYGVGNNNSSKSESELSYKLIIFDEKALKRVAPDLFVGLRYRFTNTTSIESMSHAKDEGANYFLRDPRVSARERQDTRVSGLGPAILYDSRDNVLATYKGAYVDAHVLFNDKAIGSEYKFVRYQLDARYFRPLTTSNNTILALQYVGQLHTGSVPFRELGGLGANLGGALYNNASLMRGIYEGRFRDRQMMTFQAEIRQKLFWRIDGVVFGAVGQVGNKVSDYSFDQTRLAGGGGLRFRFNRLDRLNIRLDCAGGTDTAPSVYFAVSEAF</sequence>
<evidence type="ECO:0000256" key="3">
    <source>
        <dbReference type="SAM" id="SignalP"/>
    </source>
</evidence>
<dbReference type="RefSeq" id="WP_243799777.1">
    <property type="nucleotide sequence ID" value="NZ_CP094669.1"/>
</dbReference>
<name>A0ABY4D0K3_9BACT</name>
<organism evidence="5 6">
    <name type="scientific">Hymenobacter tibetensis</name>
    <dbReference type="NCBI Taxonomy" id="497967"/>
    <lineage>
        <taxon>Bacteria</taxon>
        <taxon>Pseudomonadati</taxon>
        <taxon>Bacteroidota</taxon>
        <taxon>Cytophagia</taxon>
        <taxon>Cytophagales</taxon>
        <taxon>Hymenobacteraceae</taxon>
        <taxon>Hymenobacter</taxon>
    </lineage>
</organism>
<feature type="signal peptide" evidence="3">
    <location>
        <begin position="1"/>
        <end position="19"/>
    </location>
</feature>
<gene>
    <name evidence="5" type="ORF">MTX78_03000</name>
</gene>
<reference evidence="5 6" key="1">
    <citation type="submission" date="2022-03" db="EMBL/GenBank/DDBJ databases">
        <title>Hymenobactersp. isolated from the air.</title>
        <authorList>
            <person name="Won M."/>
            <person name="Kwon S.-W."/>
        </authorList>
    </citation>
    <scope>NUCLEOTIDE SEQUENCE [LARGE SCALE GENOMIC DNA]</scope>
    <source>
        <strain evidence="5 6">KACC 21982</strain>
    </source>
</reference>
<evidence type="ECO:0000259" key="4">
    <source>
        <dbReference type="Pfam" id="PF01103"/>
    </source>
</evidence>
<keyword evidence="2" id="KW-0472">Membrane</keyword>
<feature type="chain" id="PRO_5046879362" evidence="3">
    <location>
        <begin position="20"/>
        <end position="402"/>
    </location>
</feature>
<keyword evidence="6" id="KW-1185">Reference proteome</keyword>
<comment type="subcellular location">
    <subcellularLocation>
        <location evidence="1">Membrane</location>
    </subcellularLocation>
</comment>
<dbReference type="EMBL" id="CP094669">
    <property type="protein sequence ID" value="UOG75567.1"/>
    <property type="molecule type" value="Genomic_DNA"/>
</dbReference>
<feature type="domain" description="Bacterial surface antigen (D15)" evidence="4">
    <location>
        <begin position="171"/>
        <end position="371"/>
    </location>
</feature>
<proteinExistence type="predicted"/>
<evidence type="ECO:0000256" key="1">
    <source>
        <dbReference type="ARBA" id="ARBA00004370"/>
    </source>
</evidence>
<keyword evidence="3" id="KW-0732">Signal</keyword>
<evidence type="ECO:0000313" key="6">
    <source>
        <dbReference type="Proteomes" id="UP000831113"/>
    </source>
</evidence>
<accession>A0ABY4D0K3</accession>
<protein>
    <submittedName>
        <fullName evidence="5">Outer membrane protein assembly factor</fullName>
    </submittedName>
</protein>
<dbReference type="Pfam" id="PF01103">
    <property type="entry name" value="Omp85"/>
    <property type="match status" value="1"/>
</dbReference>
<dbReference type="Gene3D" id="2.40.160.50">
    <property type="entry name" value="membrane protein fhac: a member of the omp85/tpsb transporter family"/>
    <property type="match status" value="1"/>
</dbReference>
<dbReference type="InterPro" id="IPR000184">
    <property type="entry name" value="Bac_surfAg_D15"/>
</dbReference>
<evidence type="ECO:0000256" key="2">
    <source>
        <dbReference type="ARBA" id="ARBA00023136"/>
    </source>
</evidence>
<dbReference type="Proteomes" id="UP000831113">
    <property type="component" value="Chromosome"/>
</dbReference>
<evidence type="ECO:0000313" key="5">
    <source>
        <dbReference type="EMBL" id="UOG75567.1"/>
    </source>
</evidence>